<dbReference type="AlphaFoldDB" id="A0A8H2VRU7"/>
<feature type="compositionally biased region" description="Basic residues" evidence="1">
    <location>
        <begin position="61"/>
        <end position="70"/>
    </location>
</feature>
<sequence length="144" mass="16846">MDPQDSPPKPHQVQAQRQAINQVDTKLQSRPDREVDYNNHPRQSCLTNHTQGESNLNPKHNQGKQLRKKLPSSPVRQNHDQGQISQELQQNIERRNKGPHFEEQLPQARRESQADNDIDEEELCALEKQIENEYKLFQKERKAA</sequence>
<keyword evidence="3" id="KW-1185">Reference proteome</keyword>
<feature type="compositionally biased region" description="Basic and acidic residues" evidence="1">
    <location>
        <begin position="92"/>
        <end position="113"/>
    </location>
</feature>
<evidence type="ECO:0000256" key="1">
    <source>
        <dbReference type="SAM" id="MobiDB-lite"/>
    </source>
</evidence>
<dbReference type="OrthoDB" id="10580194at2759"/>
<feature type="compositionally biased region" description="Polar residues" evidence="1">
    <location>
        <begin position="74"/>
        <end position="91"/>
    </location>
</feature>
<feature type="region of interest" description="Disordered" evidence="1">
    <location>
        <begin position="1"/>
        <end position="120"/>
    </location>
</feature>
<evidence type="ECO:0000313" key="2">
    <source>
        <dbReference type="EMBL" id="CAD6443166.1"/>
    </source>
</evidence>
<protein>
    <submittedName>
        <fullName evidence="2">Ab147add-e177-4ac7-bfa8-f46b31f5e10b</fullName>
    </submittedName>
</protein>
<evidence type="ECO:0000313" key="3">
    <source>
        <dbReference type="Proteomes" id="UP000624404"/>
    </source>
</evidence>
<reference evidence="2" key="1">
    <citation type="submission" date="2020-10" db="EMBL/GenBank/DDBJ databases">
        <authorList>
            <person name="Kusch S."/>
        </authorList>
    </citation>
    <scope>NUCLEOTIDE SEQUENCE</scope>
    <source>
        <strain evidence="2">SwB9</strain>
    </source>
</reference>
<feature type="compositionally biased region" description="Polar residues" evidence="1">
    <location>
        <begin position="13"/>
        <end position="26"/>
    </location>
</feature>
<name>A0A8H2VRU7_9HELO</name>
<proteinExistence type="predicted"/>
<comment type="caution">
    <text evidence="2">The sequence shown here is derived from an EMBL/GenBank/DDBJ whole genome shotgun (WGS) entry which is preliminary data.</text>
</comment>
<feature type="compositionally biased region" description="Basic and acidic residues" evidence="1">
    <location>
        <begin position="27"/>
        <end position="39"/>
    </location>
</feature>
<dbReference type="EMBL" id="CAJHIA010000009">
    <property type="protein sequence ID" value="CAD6443166.1"/>
    <property type="molecule type" value="Genomic_DNA"/>
</dbReference>
<gene>
    <name evidence="2" type="ORF">SCLTRI_LOCUS2959</name>
</gene>
<organism evidence="2 3">
    <name type="scientific">Sclerotinia trifoliorum</name>
    <dbReference type="NCBI Taxonomy" id="28548"/>
    <lineage>
        <taxon>Eukaryota</taxon>
        <taxon>Fungi</taxon>
        <taxon>Dikarya</taxon>
        <taxon>Ascomycota</taxon>
        <taxon>Pezizomycotina</taxon>
        <taxon>Leotiomycetes</taxon>
        <taxon>Helotiales</taxon>
        <taxon>Sclerotiniaceae</taxon>
        <taxon>Sclerotinia</taxon>
    </lineage>
</organism>
<accession>A0A8H2VRU7</accession>
<dbReference type="Proteomes" id="UP000624404">
    <property type="component" value="Unassembled WGS sequence"/>
</dbReference>
<feature type="compositionally biased region" description="Polar residues" evidence="1">
    <location>
        <begin position="40"/>
        <end position="60"/>
    </location>
</feature>
<feature type="compositionally biased region" description="Pro residues" evidence="1">
    <location>
        <begin position="1"/>
        <end position="10"/>
    </location>
</feature>